<dbReference type="InterPro" id="IPR032466">
    <property type="entry name" value="Metal_Hydrolase"/>
</dbReference>
<dbReference type="GO" id="GO:0016788">
    <property type="term" value="F:hydrolase activity, acting on ester bonds"/>
    <property type="evidence" value="ECO:0007669"/>
    <property type="project" value="InterPro"/>
</dbReference>
<dbReference type="GO" id="GO:0005829">
    <property type="term" value="C:cytosol"/>
    <property type="evidence" value="ECO:0007669"/>
    <property type="project" value="TreeGrafter"/>
</dbReference>
<gene>
    <name evidence="5" type="ORF">KME65_14555</name>
</gene>
<dbReference type="InterPro" id="IPR001130">
    <property type="entry name" value="TatD-like"/>
</dbReference>
<dbReference type="InterPro" id="IPR018228">
    <property type="entry name" value="DNase_TatD-rel_CS"/>
</dbReference>
<dbReference type="FunFam" id="3.20.20.140:FF:000005">
    <property type="entry name" value="TatD family hydrolase"/>
    <property type="match status" value="1"/>
</dbReference>
<comment type="caution">
    <text evidence="5">The sequence shown here is derived from an EMBL/GenBank/DDBJ whole genome shotgun (WGS) entry which is preliminary data.</text>
</comment>
<dbReference type="Gene3D" id="3.20.20.140">
    <property type="entry name" value="Metal-dependent hydrolases"/>
    <property type="match status" value="1"/>
</dbReference>
<evidence type="ECO:0000256" key="2">
    <source>
        <dbReference type="ARBA" id="ARBA00022723"/>
    </source>
</evidence>
<organism evidence="5 6">
    <name type="scientific">Candidatus Thiodiazotropha taylori</name>
    <dbReference type="NCBI Taxonomy" id="2792791"/>
    <lineage>
        <taxon>Bacteria</taxon>
        <taxon>Pseudomonadati</taxon>
        <taxon>Pseudomonadota</taxon>
        <taxon>Gammaproteobacteria</taxon>
        <taxon>Chromatiales</taxon>
        <taxon>Sedimenticolaceae</taxon>
        <taxon>Candidatus Thiodiazotropha</taxon>
    </lineage>
</organism>
<keyword evidence="3 5" id="KW-0378">Hydrolase</keyword>
<name>A0A944MB77_9GAMM</name>
<evidence type="ECO:0000256" key="3">
    <source>
        <dbReference type="ARBA" id="ARBA00022801"/>
    </source>
</evidence>
<evidence type="ECO:0000256" key="4">
    <source>
        <dbReference type="PIRSR" id="PIRSR005902-1"/>
    </source>
</evidence>
<reference evidence="5 6" key="1">
    <citation type="submission" date="2021-05" db="EMBL/GenBank/DDBJ databases">
        <title>Genetic and Functional Diversity in Clade A Lucinid endosymbionts from the Bahamas.</title>
        <authorList>
            <person name="Giani N.M."/>
            <person name="Engel A.S."/>
            <person name="Campbell B.J."/>
        </authorList>
    </citation>
    <scope>NUCLEOTIDE SEQUENCE [LARGE SCALE GENOMIC DNA]</scope>
    <source>
        <strain evidence="5">LUC16012Gg_MoonRockCtena</strain>
    </source>
</reference>
<dbReference type="PROSITE" id="PS01137">
    <property type="entry name" value="TATD_1"/>
    <property type="match status" value="1"/>
</dbReference>
<feature type="binding site" evidence="4">
    <location>
        <position position="205"/>
    </location>
    <ligand>
        <name>a divalent metal cation</name>
        <dbReference type="ChEBI" id="CHEBI:60240"/>
        <label>1</label>
    </ligand>
</feature>
<feature type="binding site" evidence="4">
    <location>
        <position position="6"/>
    </location>
    <ligand>
        <name>a divalent metal cation</name>
        <dbReference type="ChEBI" id="CHEBI:60240"/>
        <label>1</label>
    </ligand>
</feature>
<feature type="binding site" evidence="4">
    <location>
        <position position="94"/>
    </location>
    <ligand>
        <name>a divalent metal cation</name>
        <dbReference type="ChEBI" id="CHEBI:60240"/>
        <label>1</label>
    </ligand>
</feature>
<dbReference type="CDD" id="cd01310">
    <property type="entry name" value="TatD_DNAse"/>
    <property type="match status" value="1"/>
</dbReference>
<proteinExistence type="inferred from homology"/>
<dbReference type="SUPFAM" id="SSF51556">
    <property type="entry name" value="Metallo-dependent hydrolases"/>
    <property type="match status" value="1"/>
</dbReference>
<feature type="binding site" evidence="4">
    <location>
        <position position="8"/>
    </location>
    <ligand>
        <name>a divalent metal cation</name>
        <dbReference type="ChEBI" id="CHEBI:60240"/>
        <label>1</label>
    </ligand>
</feature>
<dbReference type="PANTHER" id="PTHR46124:SF2">
    <property type="entry name" value="D-AMINOACYL-TRNA DEACYLASE"/>
    <property type="match status" value="1"/>
</dbReference>
<dbReference type="PROSITE" id="PS01091">
    <property type="entry name" value="TATD_3"/>
    <property type="match status" value="1"/>
</dbReference>
<accession>A0A944MB77</accession>
<keyword evidence="2 4" id="KW-0479">Metal-binding</keyword>
<comment type="similarity">
    <text evidence="1">Belongs to the metallo-dependent hydrolases superfamily. TatD-type hydrolase family.</text>
</comment>
<evidence type="ECO:0000313" key="5">
    <source>
        <dbReference type="EMBL" id="MBT2990172.1"/>
    </source>
</evidence>
<sequence length="263" mass="29734">MLVDSHCHLDRVGLAPYDGDFARFMSDTLAKGIDHLLCVSIDLESWPAMVALVEDYPQVSISVGVHPNDRERREPEIDELLRLSRKERVVAIGETGLDYFHGEGELDWQRERFRRHIRAAKTAAMPLIIHTRDARTDTIRIMQEEGADEVGGVMHCFTENWSMAKQALDMGFYVSFSGIITFKNAAELRDVVKQVPMDRLLVETDSPYLAPVPHRGKPNQPIHVRHVADCVAELKGMSFEAIADQTTANFYNCFPLAQRSPSN</sequence>
<evidence type="ECO:0000313" key="6">
    <source>
        <dbReference type="Proteomes" id="UP000770889"/>
    </source>
</evidence>
<feature type="binding site" evidence="4">
    <location>
        <position position="130"/>
    </location>
    <ligand>
        <name>a divalent metal cation</name>
        <dbReference type="ChEBI" id="CHEBI:60240"/>
        <label>2</label>
    </ligand>
</feature>
<dbReference type="NCBIfam" id="TIGR00010">
    <property type="entry name" value="YchF/TatD family DNA exonuclease"/>
    <property type="match status" value="1"/>
</dbReference>
<dbReference type="PIRSF" id="PIRSF005902">
    <property type="entry name" value="DNase_TatD"/>
    <property type="match status" value="1"/>
</dbReference>
<dbReference type="PANTHER" id="PTHR46124">
    <property type="entry name" value="D-AMINOACYL-TRNA DEACYLASE"/>
    <property type="match status" value="1"/>
</dbReference>
<evidence type="ECO:0000256" key="1">
    <source>
        <dbReference type="ARBA" id="ARBA00009275"/>
    </source>
</evidence>
<dbReference type="AlphaFoldDB" id="A0A944MB77"/>
<feature type="binding site" evidence="4">
    <location>
        <position position="155"/>
    </location>
    <ligand>
        <name>a divalent metal cation</name>
        <dbReference type="ChEBI" id="CHEBI:60240"/>
        <label>2</label>
    </ligand>
</feature>
<dbReference type="GO" id="GO:0046872">
    <property type="term" value="F:metal ion binding"/>
    <property type="evidence" value="ECO:0007669"/>
    <property type="project" value="UniProtKB-KW"/>
</dbReference>
<dbReference type="EMBL" id="JAHHGM010000014">
    <property type="protein sequence ID" value="MBT2990172.1"/>
    <property type="molecule type" value="Genomic_DNA"/>
</dbReference>
<dbReference type="Pfam" id="PF01026">
    <property type="entry name" value="TatD_DNase"/>
    <property type="match status" value="1"/>
</dbReference>
<dbReference type="Proteomes" id="UP000770889">
    <property type="component" value="Unassembled WGS sequence"/>
</dbReference>
<dbReference type="GO" id="GO:0004536">
    <property type="term" value="F:DNA nuclease activity"/>
    <property type="evidence" value="ECO:0007669"/>
    <property type="project" value="InterPro"/>
</dbReference>
<protein>
    <submittedName>
        <fullName evidence="5">TatD family hydrolase</fullName>
    </submittedName>
</protein>
<dbReference type="InterPro" id="IPR015991">
    <property type="entry name" value="TatD/YcfH-like"/>
</dbReference>